<evidence type="ECO:0000313" key="3">
    <source>
        <dbReference type="Proteomes" id="UP000245728"/>
    </source>
</evidence>
<evidence type="ECO:0000259" key="1">
    <source>
        <dbReference type="PROSITE" id="PS51186"/>
    </source>
</evidence>
<dbReference type="PANTHER" id="PTHR43072">
    <property type="entry name" value="N-ACETYLTRANSFERASE"/>
    <property type="match status" value="1"/>
</dbReference>
<dbReference type="Proteomes" id="UP000245728">
    <property type="component" value="Chromosome"/>
</dbReference>
<proteinExistence type="predicted"/>
<keyword evidence="2" id="KW-0808">Transferase</keyword>
<dbReference type="PROSITE" id="PS51186">
    <property type="entry name" value="GNAT"/>
    <property type="match status" value="1"/>
</dbReference>
<dbReference type="GO" id="GO:0008999">
    <property type="term" value="F:protein-N-terminal-alanine acetyltransferase activity"/>
    <property type="evidence" value="ECO:0007669"/>
    <property type="project" value="UniProtKB-EC"/>
</dbReference>
<dbReference type="InterPro" id="IPR000182">
    <property type="entry name" value="GNAT_dom"/>
</dbReference>
<dbReference type="CDD" id="cd04301">
    <property type="entry name" value="NAT_SF"/>
    <property type="match status" value="1"/>
</dbReference>
<name>A0A2S2E4F3_9ALTE</name>
<dbReference type="EC" id="2.3.1.267" evidence="2"/>
<keyword evidence="2" id="KW-0012">Acyltransferase</keyword>
<dbReference type="Gene3D" id="3.40.630.30">
    <property type="match status" value="1"/>
</dbReference>
<dbReference type="AlphaFoldDB" id="A0A2S2E4F3"/>
<dbReference type="Pfam" id="PF11814">
    <property type="entry name" value="DUF3335"/>
    <property type="match status" value="1"/>
</dbReference>
<reference evidence="2 3" key="1">
    <citation type="submission" date="2018-05" db="EMBL/GenBank/DDBJ databases">
        <title>Salinimonas sp. HMF8227 Genome sequencing and assembly.</title>
        <authorList>
            <person name="Kang H."/>
            <person name="Kang J."/>
            <person name="Cha I."/>
            <person name="Kim H."/>
            <person name="Joh K."/>
        </authorList>
    </citation>
    <scope>NUCLEOTIDE SEQUENCE [LARGE SCALE GENOMIC DNA]</scope>
    <source>
        <strain evidence="2 3">HMF8227</strain>
    </source>
</reference>
<gene>
    <name evidence="2" type="ORF">HMF8227_02077</name>
</gene>
<feature type="domain" description="N-acetyltransferase" evidence="1">
    <location>
        <begin position="8"/>
        <end position="154"/>
    </location>
</feature>
<sequence length="372" mass="41744">MAEVNGPVQIAPAERRHLDALLAIEARCFEVDRLSRRSFKHWLDNDNGLFLVALVDGQVAGYGLVINHPGTLLARLYSLAVLPGYQGQGIAVKLLLALEQQSIEAGRLYMRLEVAKKNARAIALYKQLGYQEFGEYQDYYDDHDDAIRMQKSIWQGKRLEPLQPLQWYGQTTDFSCGPASLMMAMSYRLRDKPLTQAEELSIWRTSTTVFMTSGHGGTHPFGLALAACERGFAATVRVNDTGPLFLDSVRSEHKKSVMTLVHNEFERQIKDSAATVEYEAPTLDWIEAQLAADASVIVLISTFQLDKRKAPHWVAVTHMDKDCIYVHDPDVGDQQRPLDCQHMPIARTRFNSISVFGKSKLRTAVAIKPLSP</sequence>
<dbReference type="InterPro" id="IPR016181">
    <property type="entry name" value="Acyl_CoA_acyltransferase"/>
</dbReference>
<dbReference type="KEGG" id="salh:HMF8227_02077"/>
<organism evidence="2 3">
    <name type="scientific">Saliniradius amylolyticus</name>
    <dbReference type="NCBI Taxonomy" id="2183582"/>
    <lineage>
        <taxon>Bacteria</taxon>
        <taxon>Pseudomonadati</taxon>
        <taxon>Pseudomonadota</taxon>
        <taxon>Gammaproteobacteria</taxon>
        <taxon>Alteromonadales</taxon>
        <taxon>Alteromonadaceae</taxon>
        <taxon>Saliniradius</taxon>
    </lineage>
</organism>
<dbReference type="Pfam" id="PF00583">
    <property type="entry name" value="Acetyltransf_1"/>
    <property type="match status" value="1"/>
</dbReference>
<dbReference type="SUPFAM" id="SSF55729">
    <property type="entry name" value="Acyl-CoA N-acyltransferases (Nat)"/>
    <property type="match status" value="1"/>
</dbReference>
<dbReference type="InterPro" id="IPR021770">
    <property type="entry name" value="DUF3335"/>
</dbReference>
<accession>A0A2S2E4F3</accession>
<protein>
    <submittedName>
        <fullName evidence="2">Ribosomal-protein-alanine N-acetyltransferase</fullName>
        <ecNumber evidence="2">2.3.1.267</ecNumber>
    </submittedName>
</protein>
<dbReference type="Gene3D" id="3.90.70.10">
    <property type="entry name" value="Cysteine proteinases"/>
    <property type="match status" value="1"/>
</dbReference>
<dbReference type="RefSeq" id="WP_239421281.1">
    <property type="nucleotide sequence ID" value="NZ_CP029347.1"/>
</dbReference>
<evidence type="ECO:0000313" key="2">
    <source>
        <dbReference type="EMBL" id="AWL12538.1"/>
    </source>
</evidence>
<dbReference type="EMBL" id="CP029347">
    <property type="protein sequence ID" value="AWL12538.1"/>
    <property type="molecule type" value="Genomic_DNA"/>
</dbReference>
<keyword evidence="3" id="KW-1185">Reference proteome</keyword>